<dbReference type="GO" id="GO:0003677">
    <property type="term" value="F:DNA binding"/>
    <property type="evidence" value="ECO:0007669"/>
    <property type="project" value="UniProtKB-KW"/>
</dbReference>
<organism evidence="15">
    <name type="scientific">marine metagenome</name>
    <dbReference type="NCBI Taxonomy" id="408172"/>
    <lineage>
        <taxon>unclassified sequences</taxon>
        <taxon>metagenomes</taxon>
        <taxon>ecological metagenomes</taxon>
    </lineage>
</organism>
<evidence type="ECO:0000259" key="13">
    <source>
        <dbReference type="PROSITE" id="PS51192"/>
    </source>
</evidence>
<feature type="non-terminal residue" evidence="15">
    <location>
        <position position="1"/>
    </location>
</feature>
<dbReference type="PROSITE" id="PS51194">
    <property type="entry name" value="HELICASE_CTER"/>
    <property type="match status" value="1"/>
</dbReference>
<dbReference type="GO" id="GO:0005524">
    <property type="term" value="F:ATP binding"/>
    <property type="evidence" value="ECO:0007669"/>
    <property type="project" value="UniProtKB-KW"/>
</dbReference>
<dbReference type="NCBIfam" id="TIGR00595">
    <property type="entry name" value="priA"/>
    <property type="match status" value="1"/>
</dbReference>
<name>A0A381YFU2_9ZZZZ</name>
<evidence type="ECO:0000256" key="10">
    <source>
        <dbReference type="ARBA" id="ARBA00023235"/>
    </source>
</evidence>
<dbReference type="InterPro" id="IPR011545">
    <property type="entry name" value="DEAD/DEAH_box_helicase_dom"/>
</dbReference>
<evidence type="ECO:0000256" key="3">
    <source>
        <dbReference type="ARBA" id="ARBA00022723"/>
    </source>
</evidence>
<keyword evidence="10" id="KW-0413">Isomerase</keyword>
<keyword evidence="4" id="KW-0547">Nucleotide-binding</keyword>
<dbReference type="GO" id="GO:0006310">
    <property type="term" value="P:DNA recombination"/>
    <property type="evidence" value="ECO:0007669"/>
    <property type="project" value="InterPro"/>
</dbReference>
<dbReference type="InterPro" id="IPR027417">
    <property type="entry name" value="P-loop_NTPase"/>
</dbReference>
<gene>
    <name evidence="15" type="ORF">METZ01_LOCUS128812</name>
</gene>
<dbReference type="InterPro" id="IPR041236">
    <property type="entry name" value="PriA_C"/>
</dbReference>
<proteinExistence type="inferred from homology"/>
<dbReference type="GO" id="GO:0006270">
    <property type="term" value="P:DNA replication initiation"/>
    <property type="evidence" value="ECO:0007669"/>
    <property type="project" value="TreeGrafter"/>
</dbReference>
<dbReference type="InterPro" id="IPR040498">
    <property type="entry name" value="PriA_CRR"/>
</dbReference>
<evidence type="ECO:0000256" key="2">
    <source>
        <dbReference type="ARBA" id="ARBA00022705"/>
    </source>
</evidence>
<keyword evidence="7" id="KW-0862">Zinc</keyword>
<dbReference type="Pfam" id="PF00271">
    <property type="entry name" value="Helicase_C"/>
    <property type="match status" value="1"/>
</dbReference>
<dbReference type="InterPro" id="IPR001650">
    <property type="entry name" value="Helicase_C-like"/>
</dbReference>
<evidence type="ECO:0000256" key="7">
    <source>
        <dbReference type="ARBA" id="ARBA00022833"/>
    </source>
</evidence>
<dbReference type="PROSITE" id="PS51192">
    <property type="entry name" value="HELICASE_ATP_BIND_1"/>
    <property type="match status" value="1"/>
</dbReference>
<keyword evidence="8" id="KW-0067">ATP-binding</keyword>
<dbReference type="Pfam" id="PF18074">
    <property type="entry name" value="PriA_C"/>
    <property type="match status" value="1"/>
</dbReference>
<evidence type="ECO:0000256" key="6">
    <source>
        <dbReference type="ARBA" id="ARBA00022806"/>
    </source>
</evidence>
<keyword evidence="6" id="KW-0347">Helicase</keyword>
<dbReference type="PANTHER" id="PTHR30580">
    <property type="entry name" value="PRIMOSOMAL PROTEIN N"/>
    <property type="match status" value="1"/>
</dbReference>
<evidence type="ECO:0000256" key="11">
    <source>
        <dbReference type="ARBA" id="ARBA00034808"/>
    </source>
</evidence>
<dbReference type="NCBIfam" id="NF004066">
    <property type="entry name" value="PRK05580.1-3"/>
    <property type="match status" value="1"/>
</dbReference>
<evidence type="ECO:0000259" key="14">
    <source>
        <dbReference type="PROSITE" id="PS51194"/>
    </source>
</evidence>
<reference evidence="15" key="1">
    <citation type="submission" date="2018-05" db="EMBL/GenBank/DDBJ databases">
        <authorList>
            <person name="Lanie J.A."/>
            <person name="Ng W.-L."/>
            <person name="Kazmierczak K.M."/>
            <person name="Andrzejewski T.M."/>
            <person name="Davidsen T.M."/>
            <person name="Wayne K.J."/>
            <person name="Tettelin H."/>
            <person name="Glass J.I."/>
            <person name="Rusch D."/>
            <person name="Podicherti R."/>
            <person name="Tsui H.-C.T."/>
            <person name="Winkler M.E."/>
        </authorList>
    </citation>
    <scope>NUCLEOTIDE SEQUENCE</scope>
</reference>
<dbReference type="FunFam" id="3.40.1440.60:FF:000001">
    <property type="entry name" value="Primosomal protein N"/>
    <property type="match status" value="1"/>
</dbReference>
<keyword evidence="2" id="KW-0235">DNA replication</keyword>
<evidence type="ECO:0000256" key="5">
    <source>
        <dbReference type="ARBA" id="ARBA00022801"/>
    </source>
</evidence>
<dbReference type="InterPro" id="IPR014001">
    <property type="entry name" value="Helicase_ATP-bd"/>
</dbReference>
<comment type="catalytic activity">
    <reaction evidence="12">
        <text>ATP + H2O = ADP + phosphate + H(+)</text>
        <dbReference type="Rhea" id="RHEA:13065"/>
        <dbReference type="ChEBI" id="CHEBI:15377"/>
        <dbReference type="ChEBI" id="CHEBI:15378"/>
        <dbReference type="ChEBI" id="CHEBI:30616"/>
        <dbReference type="ChEBI" id="CHEBI:43474"/>
        <dbReference type="ChEBI" id="CHEBI:456216"/>
        <dbReference type="EC" id="5.6.2.4"/>
    </reaction>
</comment>
<dbReference type="PANTHER" id="PTHR30580:SF0">
    <property type="entry name" value="PRIMOSOMAL PROTEIN N"/>
    <property type="match status" value="1"/>
</dbReference>
<dbReference type="InterPro" id="IPR042115">
    <property type="entry name" value="PriA_3primeBD_sf"/>
</dbReference>
<dbReference type="GO" id="GO:0016787">
    <property type="term" value="F:hydrolase activity"/>
    <property type="evidence" value="ECO:0007669"/>
    <property type="project" value="UniProtKB-KW"/>
</dbReference>
<dbReference type="GO" id="GO:0043138">
    <property type="term" value="F:3'-5' DNA helicase activity"/>
    <property type="evidence" value="ECO:0007669"/>
    <property type="project" value="UniProtKB-EC"/>
</dbReference>
<dbReference type="GO" id="GO:1990077">
    <property type="term" value="C:primosome complex"/>
    <property type="evidence" value="ECO:0007669"/>
    <property type="project" value="UniProtKB-KW"/>
</dbReference>
<feature type="domain" description="Helicase ATP-binding" evidence="13">
    <location>
        <begin position="351"/>
        <end position="517"/>
    </location>
</feature>
<dbReference type="Pfam" id="PF00270">
    <property type="entry name" value="DEAD"/>
    <property type="match status" value="1"/>
</dbReference>
<keyword evidence="1" id="KW-0639">Primosome</keyword>
<dbReference type="CDD" id="cd17929">
    <property type="entry name" value="DEXHc_priA"/>
    <property type="match status" value="1"/>
</dbReference>
<dbReference type="FunFam" id="3.40.50.300:FF:000489">
    <property type="entry name" value="Primosome assembly protein PriA"/>
    <property type="match status" value="1"/>
</dbReference>
<evidence type="ECO:0000256" key="9">
    <source>
        <dbReference type="ARBA" id="ARBA00023125"/>
    </source>
</evidence>
<dbReference type="Pfam" id="PF18319">
    <property type="entry name" value="Zn_ribbon_PriA"/>
    <property type="match status" value="1"/>
</dbReference>
<dbReference type="HAMAP" id="MF_00983">
    <property type="entry name" value="PriA"/>
    <property type="match status" value="1"/>
</dbReference>
<dbReference type="EMBL" id="UINC01018150">
    <property type="protein sequence ID" value="SVA75958.1"/>
    <property type="molecule type" value="Genomic_DNA"/>
</dbReference>
<sequence>VVFLSIDRKIYGSYFLLQNGIQCEFGSSSFSGTISKTNNCHPMSSNKPSSTRLSSDQKPAFAYADVVFNLPLKDAFTYEIPLHFNGMVKKGMRVLVPFGRRRLTGYVVSISNHNKKNIPLKAIEEVPDSEPVISKELLSLTRWMAGYYHSSWGEAIKAALPAGLDDTSLDKLYLTEQGLKALTEDTQPTQATYILQTLHSKKSLTSKQLERSLKKKYSPSALAKLKRNGLVGLENAIKRSSLRYEYEKIFRLAEKLPKKKEIEKMLERSPKQRAIYEFICKGQTTISVLNNKIPGSSQIIKSLLGKKLIETSTRKKERGPIQSNVEPEWTAESPLQLNKDQDKCYRELKRSIENSVFQPYLLHGVTGSGKTEIYLRSIQLVLNLNRSAVMVVPEISLTPQTVERFRQRFGDQVAVLHSGLTQKERFYEWKKIRDEKVSIAIGARSAIFAPFKNLGIIVIDEEHDTSYKQDSCPRYHARDSAIIRAQKQSAVVLLGSATPSLESIKNAERGKYHYLSLENRVHNRLLPIVKVINMKKEMDSKKNFSIFSTPLKKAIFDRIKRGEQIFLFLNRRGTANYVFCKECSFVFECPHCSVTLTFHSKKNFLLCHYCNFITRKPECCADCGGAVIRFSGFGTQKLEDETKKLFPQARIARLDRDTVKGRESFESVHRKMNLGEIDILIGTQMITKGHDFPNVTLVGVVYADLSLHIPDFRSAERSFQLLTQVAGRAGRGKVPGLVIIQSLSSGHYVFDFVKEHDFRGFSEKELALREKLKYPPFTRIVSIEIESEHEQVGEIFANSIHKALARILNKTNDIEILGPARASLYQINNRFRRHLILRSYDYRKLHSVLRRLYETPEIKKFSNSKVKLILDVDPVNLM</sequence>
<evidence type="ECO:0000256" key="1">
    <source>
        <dbReference type="ARBA" id="ARBA00022515"/>
    </source>
</evidence>
<dbReference type="GO" id="GO:0046872">
    <property type="term" value="F:metal ion binding"/>
    <property type="evidence" value="ECO:0007669"/>
    <property type="project" value="UniProtKB-KW"/>
</dbReference>
<evidence type="ECO:0000256" key="4">
    <source>
        <dbReference type="ARBA" id="ARBA00022741"/>
    </source>
</evidence>
<evidence type="ECO:0000256" key="8">
    <source>
        <dbReference type="ARBA" id="ARBA00022840"/>
    </source>
</evidence>
<dbReference type="SMART" id="SM00490">
    <property type="entry name" value="HELICc"/>
    <property type="match status" value="1"/>
</dbReference>
<evidence type="ECO:0000313" key="15">
    <source>
        <dbReference type="EMBL" id="SVA75958.1"/>
    </source>
</evidence>
<feature type="domain" description="Helicase C-terminal" evidence="14">
    <location>
        <begin position="615"/>
        <end position="772"/>
    </location>
</feature>
<accession>A0A381YFU2</accession>
<dbReference type="AlphaFoldDB" id="A0A381YFU2"/>
<dbReference type="SMART" id="SM00487">
    <property type="entry name" value="DEXDc"/>
    <property type="match status" value="1"/>
</dbReference>
<evidence type="ECO:0000256" key="12">
    <source>
        <dbReference type="ARBA" id="ARBA00048988"/>
    </source>
</evidence>
<protein>
    <recommendedName>
        <fullName evidence="11">DNA 3'-5' helicase</fullName>
        <ecNumber evidence="11">5.6.2.4</ecNumber>
    </recommendedName>
</protein>
<dbReference type="Gene3D" id="3.40.50.300">
    <property type="entry name" value="P-loop containing nucleotide triphosphate hydrolases"/>
    <property type="match status" value="2"/>
</dbReference>
<dbReference type="Pfam" id="PF17764">
    <property type="entry name" value="PriA_3primeBD"/>
    <property type="match status" value="1"/>
</dbReference>
<dbReference type="Gene3D" id="3.40.1440.60">
    <property type="entry name" value="PriA, 3(prime) DNA-binding domain"/>
    <property type="match status" value="1"/>
</dbReference>
<dbReference type="GO" id="GO:0006302">
    <property type="term" value="P:double-strand break repair"/>
    <property type="evidence" value="ECO:0007669"/>
    <property type="project" value="InterPro"/>
</dbReference>
<dbReference type="SUPFAM" id="SSF52540">
    <property type="entry name" value="P-loop containing nucleoside triphosphate hydrolases"/>
    <property type="match status" value="2"/>
</dbReference>
<dbReference type="InterPro" id="IPR041222">
    <property type="entry name" value="PriA_3primeBD"/>
</dbReference>
<dbReference type="CDD" id="cd18804">
    <property type="entry name" value="SF2_C_priA"/>
    <property type="match status" value="1"/>
</dbReference>
<dbReference type="InterPro" id="IPR005259">
    <property type="entry name" value="PriA"/>
</dbReference>
<keyword evidence="5" id="KW-0378">Hydrolase</keyword>
<dbReference type="EC" id="5.6.2.4" evidence="11"/>
<dbReference type="GO" id="GO:0006269">
    <property type="term" value="P:DNA replication, synthesis of primer"/>
    <property type="evidence" value="ECO:0007669"/>
    <property type="project" value="UniProtKB-KW"/>
</dbReference>
<keyword evidence="3" id="KW-0479">Metal-binding</keyword>
<keyword evidence="9" id="KW-0238">DNA-binding</keyword>